<accession>A0ABN9YIA9</accession>
<dbReference type="RefSeq" id="WP_338345782.1">
    <property type="nucleotide sequence ID" value="NZ_CAUZLR010000001.1"/>
</dbReference>
<proteinExistence type="predicted"/>
<dbReference type="Proteomes" id="UP001314261">
    <property type="component" value="Unassembled WGS sequence"/>
</dbReference>
<name>A0ABN9YIA9_9LACO</name>
<sequence>MINAIILLAVFTMLEAIPCFVWYDIGLKKGKKAGFKNVQNDMLTRVELIVEKTKKEKDI</sequence>
<evidence type="ECO:0000313" key="1">
    <source>
        <dbReference type="EMBL" id="CAK1225043.1"/>
    </source>
</evidence>
<comment type="caution">
    <text evidence="1">The sequence shown here is derived from an EMBL/GenBank/DDBJ whole genome shotgun (WGS) entry which is preliminary data.</text>
</comment>
<reference evidence="1 2" key="1">
    <citation type="submission" date="2023-10" db="EMBL/GenBank/DDBJ databases">
        <authorList>
            <person name="Botero Cardona J."/>
        </authorList>
    </citation>
    <scope>NUCLEOTIDE SEQUENCE [LARGE SCALE GENOMIC DNA]</scope>
    <source>
        <strain evidence="1 2">R-54839</strain>
    </source>
</reference>
<organism evidence="1 2">
    <name type="scientific">Fructobacillus fructosus</name>
    <dbReference type="NCBI Taxonomy" id="1631"/>
    <lineage>
        <taxon>Bacteria</taxon>
        <taxon>Bacillati</taxon>
        <taxon>Bacillota</taxon>
        <taxon>Bacilli</taxon>
        <taxon>Lactobacillales</taxon>
        <taxon>Lactobacillaceae</taxon>
        <taxon>Fructobacillus</taxon>
    </lineage>
</organism>
<protein>
    <submittedName>
        <fullName evidence="1">Uncharacterized protein</fullName>
    </submittedName>
</protein>
<evidence type="ECO:0000313" key="2">
    <source>
        <dbReference type="Proteomes" id="UP001314261"/>
    </source>
</evidence>
<keyword evidence="2" id="KW-1185">Reference proteome</keyword>
<dbReference type="EMBL" id="CAUZLR010000001">
    <property type="protein sequence ID" value="CAK1225043.1"/>
    <property type="molecule type" value="Genomic_DNA"/>
</dbReference>
<gene>
    <name evidence="1" type="ORF">R54839_PPFHFPJH_00151</name>
</gene>